<feature type="domain" description="DUF1989" evidence="3">
    <location>
        <begin position="244"/>
        <end position="397"/>
    </location>
</feature>
<evidence type="ECO:0000313" key="5">
    <source>
        <dbReference type="EMBL" id="CAJ2504835.1"/>
    </source>
</evidence>
<protein>
    <submittedName>
        <fullName evidence="5">Uu.00g122290.m01.CDS01</fullName>
    </submittedName>
</protein>
<evidence type="ECO:0000256" key="2">
    <source>
        <dbReference type="SAM" id="Phobius"/>
    </source>
</evidence>
<feature type="transmembrane region" description="Helical" evidence="2">
    <location>
        <begin position="627"/>
        <end position="651"/>
    </location>
</feature>
<gene>
    <name evidence="5" type="ORF">KHLLAP_LOCUS5303</name>
</gene>
<evidence type="ECO:0000259" key="4">
    <source>
        <dbReference type="Pfam" id="PF24800"/>
    </source>
</evidence>
<feature type="transmembrane region" description="Helical" evidence="2">
    <location>
        <begin position="505"/>
        <end position="524"/>
    </location>
</feature>
<feature type="domain" description="DUF7702" evidence="4">
    <location>
        <begin position="455"/>
        <end position="689"/>
    </location>
</feature>
<dbReference type="Pfam" id="PF09347">
    <property type="entry name" value="DUF1989"/>
    <property type="match status" value="1"/>
</dbReference>
<evidence type="ECO:0000313" key="6">
    <source>
        <dbReference type="Proteomes" id="UP001295740"/>
    </source>
</evidence>
<dbReference type="PANTHER" id="PTHR31527:SF0">
    <property type="entry name" value="RE64534P"/>
    <property type="match status" value="1"/>
</dbReference>
<feature type="compositionally biased region" description="Basic and acidic residues" evidence="1">
    <location>
        <begin position="152"/>
        <end position="170"/>
    </location>
</feature>
<feature type="region of interest" description="Disordered" evidence="1">
    <location>
        <begin position="40"/>
        <end position="175"/>
    </location>
</feature>
<dbReference type="Pfam" id="PF24800">
    <property type="entry name" value="DUF7702"/>
    <property type="match status" value="1"/>
</dbReference>
<feature type="compositionally biased region" description="Basic and acidic residues" evidence="1">
    <location>
        <begin position="58"/>
        <end position="83"/>
    </location>
</feature>
<evidence type="ECO:0000256" key="1">
    <source>
        <dbReference type="SAM" id="MobiDB-lite"/>
    </source>
</evidence>
<sequence>MAEMQVIPAKHGVATFVPAGQTIKIVNTSGTQVIDTWAFALPKPDGKKGDSTEQNPEPEQKTEDKAEDMAEEKEEPKQEEKAAPKPTPKKNKGSDLPSQEDAEEATQEGLEGCGEATQEGLEGCEEAGKDAKNATPQKSTWSSYVPSLGFSGEEKGDTPQKETQQQKDSRTWSSYFPSGQSFSSYVPKSASDTVSMFAKKHERDPSKSYIEQLQDFSKTPVGAGGLAAITGSGYGGTLYAGYQAYNAKNAPDAPPMEFLSMAHSRTATLHMRPKINDTLVSNLREPMLTVVEDTSPGIHDTLIPACDPMRYKNLGMDNWEKHGSCAENLVLALKELNERAGLKGARGVGADVTINAVPAPLNLFMNIPWDDEGDLAFKAPKGKDGDYIRLKAERDVVVVMSACPNDVQEINANKSTDAHFIVEGDGEVSFVSESKAPSPPTRNGHLAGPTDSPTIYGIFTIGSLIATFKHGVRHAIILGWGSLVAFCILHIVAGRLEIAVSDSVAARVLVIVGLAPLTLVFLGLLHECRAYLFPARRRWLELSWLAACTIATFTALVLTAVGASHVYKSDSASDPDAMSMNVSLLKAGLLLLVLVSIFIVGLAAWSFLALLRTSSKARPGAYWEGKLLLSVVLFPSPLLGIVLLTNLSYVFTEAKVDPLDRSLGARLGLQVIEELVLALTFIVAGILTRNVAKSPRNA</sequence>
<accession>A0AAI8VH64</accession>
<keyword evidence="2" id="KW-0812">Transmembrane</keyword>
<dbReference type="AlphaFoldDB" id="A0AAI8VH64"/>
<feature type="transmembrane region" description="Helical" evidence="2">
    <location>
        <begin position="475"/>
        <end position="493"/>
    </location>
</feature>
<feature type="transmembrane region" description="Helical" evidence="2">
    <location>
        <begin position="544"/>
        <end position="567"/>
    </location>
</feature>
<reference evidence="5" key="1">
    <citation type="submission" date="2023-10" db="EMBL/GenBank/DDBJ databases">
        <authorList>
            <person name="Hackl T."/>
        </authorList>
    </citation>
    <scope>NUCLEOTIDE SEQUENCE</scope>
</reference>
<keyword evidence="2" id="KW-1133">Transmembrane helix</keyword>
<feature type="transmembrane region" description="Helical" evidence="2">
    <location>
        <begin position="671"/>
        <end position="692"/>
    </location>
</feature>
<comment type="caution">
    <text evidence="5">The sequence shown here is derived from an EMBL/GenBank/DDBJ whole genome shotgun (WGS) entry which is preliminary data.</text>
</comment>
<dbReference type="InterPro" id="IPR018959">
    <property type="entry name" value="DUF1989"/>
</dbReference>
<evidence type="ECO:0000259" key="3">
    <source>
        <dbReference type="Pfam" id="PF09347"/>
    </source>
</evidence>
<dbReference type="EMBL" id="CAUWAG010000007">
    <property type="protein sequence ID" value="CAJ2504835.1"/>
    <property type="molecule type" value="Genomic_DNA"/>
</dbReference>
<feature type="compositionally biased region" description="Polar residues" evidence="1">
    <location>
        <begin position="134"/>
        <end position="145"/>
    </location>
</feature>
<keyword evidence="6" id="KW-1185">Reference proteome</keyword>
<dbReference type="PANTHER" id="PTHR31527">
    <property type="entry name" value="RE64534P"/>
    <property type="match status" value="1"/>
</dbReference>
<proteinExistence type="predicted"/>
<keyword evidence="2" id="KW-0472">Membrane</keyword>
<dbReference type="InterPro" id="IPR056119">
    <property type="entry name" value="DUF7702"/>
</dbReference>
<dbReference type="Proteomes" id="UP001295740">
    <property type="component" value="Unassembled WGS sequence"/>
</dbReference>
<name>A0AAI8VH64_9PEZI</name>
<organism evidence="5 6">
    <name type="scientific">Anthostomella pinea</name>
    <dbReference type="NCBI Taxonomy" id="933095"/>
    <lineage>
        <taxon>Eukaryota</taxon>
        <taxon>Fungi</taxon>
        <taxon>Dikarya</taxon>
        <taxon>Ascomycota</taxon>
        <taxon>Pezizomycotina</taxon>
        <taxon>Sordariomycetes</taxon>
        <taxon>Xylariomycetidae</taxon>
        <taxon>Xylariales</taxon>
        <taxon>Xylariaceae</taxon>
        <taxon>Anthostomella</taxon>
    </lineage>
</organism>
<feature type="transmembrane region" description="Helical" evidence="2">
    <location>
        <begin position="587"/>
        <end position="611"/>
    </location>
</feature>